<reference evidence="11 12" key="1">
    <citation type="submission" date="2017-08" db="EMBL/GenBank/DDBJ databases">
        <title>Infants hospitalized years apart are colonized by the same room-sourced microbial strains.</title>
        <authorList>
            <person name="Brooks B."/>
            <person name="Olm M.R."/>
            <person name="Firek B.A."/>
            <person name="Baker R."/>
            <person name="Thomas B.C."/>
            <person name="Morowitz M.J."/>
            <person name="Banfield J.F."/>
        </authorList>
    </citation>
    <scope>NUCLEOTIDE SEQUENCE [LARGE SCALE GENOMIC DNA]</scope>
    <source>
        <strain evidence="11">S2_003_000_R2_14</strain>
    </source>
</reference>
<dbReference type="GO" id="GO:0006436">
    <property type="term" value="P:tryptophanyl-tRNA aminoacylation"/>
    <property type="evidence" value="ECO:0007669"/>
    <property type="project" value="UniProtKB-UniRule"/>
</dbReference>
<dbReference type="Gene3D" id="1.10.240.10">
    <property type="entry name" value="Tyrosyl-Transfer RNA Synthetase"/>
    <property type="match status" value="1"/>
</dbReference>
<dbReference type="SUPFAM" id="SSF52374">
    <property type="entry name" value="Nucleotidylyl transferase"/>
    <property type="match status" value="1"/>
</dbReference>
<organism evidence="11 12">
    <name type="scientific">Archangium gephyra</name>
    <dbReference type="NCBI Taxonomy" id="48"/>
    <lineage>
        <taxon>Bacteria</taxon>
        <taxon>Pseudomonadati</taxon>
        <taxon>Myxococcota</taxon>
        <taxon>Myxococcia</taxon>
        <taxon>Myxococcales</taxon>
        <taxon>Cystobacterineae</taxon>
        <taxon>Archangiaceae</taxon>
        <taxon>Archangium</taxon>
    </lineage>
</organism>
<dbReference type="PANTHER" id="PTHR43766">
    <property type="entry name" value="TRYPTOPHAN--TRNA LIGASE, MITOCHONDRIAL"/>
    <property type="match status" value="1"/>
</dbReference>
<dbReference type="GO" id="GO:0004830">
    <property type="term" value="F:tryptophan-tRNA ligase activity"/>
    <property type="evidence" value="ECO:0007669"/>
    <property type="project" value="UniProtKB-UniRule"/>
</dbReference>
<dbReference type="AlphaFoldDB" id="A0A2W5UXI7"/>
<keyword evidence="5 10" id="KW-0067">ATP-binding</keyword>
<keyword evidence="7 10" id="KW-0030">Aminoacyl-tRNA synthetase</keyword>
<accession>A0A2W5UXI7</accession>
<comment type="caution">
    <text evidence="11">The sequence shown here is derived from an EMBL/GenBank/DDBJ whole genome shotgun (WGS) entry which is preliminary data.</text>
</comment>
<comment type="similarity">
    <text evidence="1 10">Belongs to the class-I aminoacyl-tRNA synthetase family.</text>
</comment>
<dbReference type="NCBIfam" id="TIGR00233">
    <property type="entry name" value="trpS"/>
    <property type="match status" value="1"/>
</dbReference>
<dbReference type="InterPro" id="IPR014729">
    <property type="entry name" value="Rossmann-like_a/b/a_fold"/>
</dbReference>
<evidence type="ECO:0000256" key="9">
    <source>
        <dbReference type="NCBIfam" id="TIGR00233"/>
    </source>
</evidence>
<dbReference type="CDD" id="cd00806">
    <property type="entry name" value="TrpRS_core"/>
    <property type="match status" value="1"/>
</dbReference>
<evidence type="ECO:0000256" key="3">
    <source>
        <dbReference type="ARBA" id="ARBA00022598"/>
    </source>
</evidence>
<keyword evidence="6 10" id="KW-0648">Protein biosynthesis</keyword>
<dbReference type="EC" id="6.1.1.2" evidence="2 9"/>
<dbReference type="GO" id="GO:0005829">
    <property type="term" value="C:cytosol"/>
    <property type="evidence" value="ECO:0007669"/>
    <property type="project" value="TreeGrafter"/>
</dbReference>
<dbReference type="Pfam" id="PF00579">
    <property type="entry name" value="tRNA-synt_1b"/>
    <property type="match status" value="1"/>
</dbReference>
<comment type="catalytic activity">
    <reaction evidence="8">
        <text>tRNA(Trp) + L-tryptophan + ATP = L-tryptophyl-tRNA(Trp) + AMP + diphosphate + H(+)</text>
        <dbReference type="Rhea" id="RHEA:24080"/>
        <dbReference type="Rhea" id="RHEA-COMP:9671"/>
        <dbReference type="Rhea" id="RHEA-COMP:9705"/>
        <dbReference type="ChEBI" id="CHEBI:15378"/>
        <dbReference type="ChEBI" id="CHEBI:30616"/>
        <dbReference type="ChEBI" id="CHEBI:33019"/>
        <dbReference type="ChEBI" id="CHEBI:57912"/>
        <dbReference type="ChEBI" id="CHEBI:78442"/>
        <dbReference type="ChEBI" id="CHEBI:78535"/>
        <dbReference type="ChEBI" id="CHEBI:456215"/>
        <dbReference type="EC" id="6.1.1.2"/>
    </reaction>
</comment>
<evidence type="ECO:0000256" key="7">
    <source>
        <dbReference type="ARBA" id="ARBA00023146"/>
    </source>
</evidence>
<dbReference type="PRINTS" id="PR01039">
    <property type="entry name" value="TRNASYNTHTRP"/>
</dbReference>
<dbReference type="GO" id="GO:0005524">
    <property type="term" value="F:ATP binding"/>
    <property type="evidence" value="ECO:0007669"/>
    <property type="project" value="UniProtKB-KW"/>
</dbReference>
<keyword evidence="3 10" id="KW-0436">Ligase</keyword>
<evidence type="ECO:0000256" key="8">
    <source>
        <dbReference type="ARBA" id="ARBA00049929"/>
    </source>
</evidence>
<dbReference type="InterPro" id="IPR002305">
    <property type="entry name" value="aa-tRNA-synth_Ic"/>
</dbReference>
<dbReference type="InterPro" id="IPR050203">
    <property type="entry name" value="Trp-tRNA_synthetase"/>
</dbReference>
<protein>
    <recommendedName>
        <fullName evidence="2 9">Tryptophan--tRNA ligase</fullName>
        <ecNumber evidence="2 9">6.1.1.2</ecNumber>
    </recommendedName>
</protein>
<gene>
    <name evidence="11" type="primary">trpS</name>
    <name evidence="11" type="ORF">DI536_11345</name>
</gene>
<evidence type="ECO:0000256" key="5">
    <source>
        <dbReference type="ARBA" id="ARBA00022840"/>
    </source>
</evidence>
<keyword evidence="4 10" id="KW-0547">Nucleotide-binding</keyword>
<dbReference type="FunFam" id="1.10.240.10:FF:000005">
    <property type="entry name" value="Tryptophan--tRNA ligase"/>
    <property type="match status" value="1"/>
</dbReference>
<evidence type="ECO:0000256" key="6">
    <source>
        <dbReference type="ARBA" id="ARBA00022917"/>
    </source>
</evidence>
<dbReference type="Gene3D" id="3.40.50.620">
    <property type="entry name" value="HUPs"/>
    <property type="match status" value="1"/>
</dbReference>
<evidence type="ECO:0000256" key="1">
    <source>
        <dbReference type="ARBA" id="ARBA00005594"/>
    </source>
</evidence>
<dbReference type="InterPro" id="IPR002306">
    <property type="entry name" value="Trp-tRNA-ligase"/>
</dbReference>
<dbReference type="Proteomes" id="UP000249061">
    <property type="component" value="Unassembled WGS sequence"/>
</dbReference>
<evidence type="ECO:0000313" key="12">
    <source>
        <dbReference type="Proteomes" id="UP000249061"/>
    </source>
</evidence>
<dbReference type="EMBL" id="QFQP01000008">
    <property type="protein sequence ID" value="PZR13918.1"/>
    <property type="molecule type" value="Genomic_DNA"/>
</dbReference>
<evidence type="ECO:0000256" key="4">
    <source>
        <dbReference type="ARBA" id="ARBA00022741"/>
    </source>
</evidence>
<evidence type="ECO:0000313" key="11">
    <source>
        <dbReference type="EMBL" id="PZR13918.1"/>
    </source>
</evidence>
<sequence length="334" mass="36872">MRILSGVQSSGKLHIGNYYGAIREFVSMQNEGEALYFIANLHALNSVRDGKLARELTYETAAAFLALGIDPDRAALFRQSDVPEITELYWILGTVVPVADLENAHSYKDKLANKASPDFGLFAYPVLMAADILLYDSDVVPVGRDQRQHLELTRDWAAKFNRQYAPTWDSQKGTGGIFKLPAGRTRDETAVVPGRDGRKMSKSYANTIDLFGTDGELKKQVMSVKTDSTLPEAAKPLADQPLYDLLKVSLSPADFAIIDAKWREAGGTPQTHGYGGFKTSLLEAFHGTFDPARKRYAELMNDRAELERLLKKGAEKARGYAAPVIDRVRVAVGL</sequence>
<name>A0A2W5UXI7_9BACT</name>
<proteinExistence type="inferred from homology"/>
<evidence type="ECO:0000256" key="2">
    <source>
        <dbReference type="ARBA" id="ARBA00013161"/>
    </source>
</evidence>
<dbReference type="PANTHER" id="PTHR43766:SF1">
    <property type="entry name" value="TRYPTOPHAN--TRNA LIGASE, MITOCHONDRIAL"/>
    <property type="match status" value="1"/>
</dbReference>
<evidence type="ECO:0000256" key="10">
    <source>
        <dbReference type="RuleBase" id="RU363036"/>
    </source>
</evidence>